<evidence type="ECO:0000259" key="15">
    <source>
        <dbReference type="Pfam" id="PF07715"/>
    </source>
</evidence>
<evidence type="ECO:0000313" key="17">
    <source>
        <dbReference type="Proteomes" id="UP000041247"/>
    </source>
</evidence>
<feature type="signal peptide" evidence="13">
    <location>
        <begin position="1"/>
        <end position="23"/>
    </location>
</feature>
<organism evidence="16 17">
    <name type="scientific">Xanthomonas graminis pv. poae</name>
    <dbReference type="NCBI Taxonomy" id="227946"/>
    <lineage>
        <taxon>Bacteria</taxon>
        <taxon>Pseudomonadati</taxon>
        <taxon>Pseudomonadota</taxon>
        <taxon>Gammaproteobacteria</taxon>
        <taxon>Lysobacterales</taxon>
        <taxon>Lysobacteraceae</taxon>
        <taxon>Xanthomonas</taxon>
        <taxon>Xanthomonas translucens group</taxon>
        <taxon>Xanthomonas graminis</taxon>
    </lineage>
</organism>
<dbReference type="InterPro" id="IPR012910">
    <property type="entry name" value="Plug_dom"/>
</dbReference>
<evidence type="ECO:0000256" key="4">
    <source>
        <dbReference type="ARBA" id="ARBA00022452"/>
    </source>
</evidence>
<evidence type="ECO:0000256" key="7">
    <source>
        <dbReference type="ARBA" id="ARBA00023077"/>
    </source>
</evidence>
<dbReference type="InterPro" id="IPR036942">
    <property type="entry name" value="Beta-barrel_TonB_sf"/>
</dbReference>
<dbReference type="GO" id="GO:0009279">
    <property type="term" value="C:cell outer membrane"/>
    <property type="evidence" value="ECO:0007669"/>
    <property type="project" value="UniProtKB-SubCell"/>
</dbReference>
<dbReference type="AlphaFoldDB" id="A0A0K2ZM12"/>
<dbReference type="Gene3D" id="2.40.170.20">
    <property type="entry name" value="TonB-dependent receptor, beta-barrel domain"/>
    <property type="match status" value="1"/>
</dbReference>
<keyword evidence="10 11" id="KW-0998">Cell outer membrane</keyword>
<keyword evidence="5 11" id="KW-0812">Transmembrane</keyword>
<keyword evidence="9 16" id="KW-0675">Receptor</keyword>
<keyword evidence="3 11" id="KW-0813">Transport</keyword>
<dbReference type="GO" id="GO:0015344">
    <property type="term" value="F:siderophore uptake transmembrane transporter activity"/>
    <property type="evidence" value="ECO:0007669"/>
    <property type="project" value="TreeGrafter"/>
</dbReference>
<evidence type="ECO:0000256" key="11">
    <source>
        <dbReference type="PROSITE-ProRule" id="PRU01360"/>
    </source>
</evidence>
<evidence type="ECO:0000256" key="2">
    <source>
        <dbReference type="ARBA" id="ARBA00008143"/>
    </source>
</evidence>
<keyword evidence="4 11" id="KW-1134">Transmembrane beta strand</keyword>
<evidence type="ECO:0000256" key="1">
    <source>
        <dbReference type="ARBA" id="ARBA00004571"/>
    </source>
</evidence>
<evidence type="ECO:0000256" key="6">
    <source>
        <dbReference type="ARBA" id="ARBA00022729"/>
    </source>
</evidence>
<dbReference type="PANTHER" id="PTHR30069">
    <property type="entry name" value="TONB-DEPENDENT OUTER MEMBRANE RECEPTOR"/>
    <property type="match status" value="1"/>
</dbReference>
<evidence type="ECO:0000256" key="12">
    <source>
        <dbReference type="RuleBase" id="RU003357"/>
    </source>
</evidence>
<dbReference type="Gene3D" id="2.170.130.10">
    <property type="entry name" value="TonB-dependent receptor, plug domain"/>
    <property type="match status" value="1"/>
</dbReference>
<evidence type="ECO:0000256" key="5">
    <source>
        <dbReference type="ARBA" id="ARBA00022692"/>
    </source>
</evidence>
<evidence type="ECO:0000313" key="16">
    <source>
        <dbReference type="EMBL" id="CTP86831.1"/>
    </source>
</evidence>
<evidence type="ECO:0000256" key="13">
    <source>
        <dbReference type="SAM" id="SignalP"/>
    </source>
</evidence>
<comment type="subcellular location">
    <subcellularLocation>
        <location evidence="1 11">Cell outer membrane</location>
        <topology evidence="1 11">Multi-pass membrane protein</topology>
    </subcellularLocation>
</comment>
<proteinExistence type="inferred from homology"/>
<dbReference type="PROSITE" id="PS52016">
    <property type="entry name" value="TONB_DEPENDENT_REC_3"/>
    <property type="match status" value="1"/>
</dbReference>
<dbReference type="InterPro" id="IPR039426">
    <property type="entry name" value="TonB-dep_rcpt-like"/>
</dbReference>
<keyword evidence="8 11" id="KW-0472">Membrane</keyword>
<comment type="similarity">
    <text evidence="2">Belongs to the TonB-dependent receptor family. Hemoglobin/haptoglobin binding protein subfamily.</text>
</comment>
<evidence type="ECO:0000259" key="14">
    <source>
        <dbReference type="Pfam" id="PF00593"/>
    </source>
</evidence>
<feature type="domain" description="TonB-dependent receptor-like beta-barrel" evidence="14">
    <location>
        <begin position="240"/>
        <end position="676"/>
    </location>
</feature>
<dbReference type="Pfam" id="PF00593">
    <property type="entry name" value="TonB_dep_Rec_b-barrel"/>
    <property type="match status" value="1"/>
</dbReference>
<protein>
    <submittedName>
        <fullName evidence="16">Colicin I receptor</fullName>
    </submittedName>
</protein>
<accession>A0A0K2ZM12</accession>
<dbReference type="RefSeq" id="WP_053840511.1">
    <property type="nucleotide sequence ID" value="NZ_CP076250.1"/>
</dbReference>
<name>A0A0K2ZM12_9XANT</name>
<feature type="chain" id="PRO_5005492763" evidence="13">
    <location>
        <begin position="24"/>
        <end position="711"/>
    </location>
</feature>
<dbReference type="Pfam" id="PF07715">
    <property type="entry name" value="Plug"/>
    <property type="match status" value="1"/>
</dbReference>
<dbReference type="InterPro" id="IPR037066">
    <property type="entry name" value="Plug_dom_sf"/>
</dbReference>
<dbReference type="Proteomes" id="UP000041247">
    <property type="component" value="Unassembled WGS sequence"/>
</dbReference>
<gene>
    <name evidence="16" type="ORF">XTPLMG728_1352</name>
</gene>
<reference evidence="16 17" key="1">
    <citation type="submission" date="2015-07" db="EMBL/GenBank/DDBJ databases">
        <authorList>
            <person name="Noorani M."/>
        </authorList>
    </citation>
    <scope>NUCLEOTIDE SEQUENCE [LARGE SCALE GENOMIC DNA]</scope>
    <source>
        <strain evidence="16">LMG728</strain>
    </source>
</reference>
<keyword evidence="6 13" id="KW-0732">Signal</keyword>
<evidence type="ECO:0000256" key="8">
    <source>
        <dbReference type="ARBA" id="ARBA00023136"/>
    </source>
</evidence>
<dbReference type="EMBL" id="CXOK01000034">
    <property type="protein sequence ID" value="CTP86831.1"/>
    <property type="molecule type" value="Genomic_DNA"/>
</dbReference>
<feature type="domain" description="TonB-dependent receptor plug" evidence="15">
    <location>
        <begin position="59"/>
        <end position="154"/>
    </location>
</feature>
<dbReference type="InterPro" id="IPR000531">
    <property type="entry name" value="Beta-barrel_TonB"/>
</dbReference>
<dbReference type="PANTHER" id="PTHR30069:SF29">
    <property type="entry name" value="HEMOGLOBIN AND HEMOGLOBIN-HAPTOGLOBIN-BINDING PROTEIN 1-RELATED"/>
    <property type="match status" value="1"/>
</dbReference>
<keyword evidence="7 12" id="KW-0798">TonB box</keyword>
<dbReference type="SUPFAM" id="SSF56935">
    <property type="entry name" value="Porins"/>
    <property type="match status" value="1"/>
</dbReference>
<evidence type="ECO:0000256" key="9">
    <source>
        <dbReference type="ARBA" id="ARBA00023170"/>
    </source>
</evidence>
<sequence>MMPRPLSAAIALVLLAAPGFALAADAASADAGPQRTTDLDAVTVTAKLEAARNALSPDIGSSQYAITAEDIERLPLGASTPLNQVLLQAPGVVQDSYGGIHVRGDHANLQYRINGVLIPESISGFGQSLDPRTIKSIKLLDGALPAQFGDRTAAVVDITTKNGVELGNGGSVGITGGSYGTLNPNASWWGSSGRWSWFVTGDYEQNKLGLENPVNSRNPDHDKTHQGKGFADLSYLIDENTRLSLLVGYANNRFQIPNNPGQTPAFDYLGTTDFDSSRLDENQRENTRFGTLVLQGSLGTTSYQLSAGQRYSSVAFSPDIAGDLIFNGVASQVDRSNRANTVQADFSTPLGDAHTLRYGVYGNFEHAVASNNSYVFPADADGNQSGNAPIFIPDASRFHASTYALYLQDEWKIGDDWTVNYGVRGDRYKAFGTTEGQLSPRLGVVWQASADTTVHAGYARYFTPPASELISTSDIALYDGTTNQQSTAGGATTPLSERSDYYDMGISQVVNDHLTLGLDTYYRKADRLQDEGQFGAAYVYSTFNYRYGRIRGAEFSADYNNGPVTAYFNVAYSKAMGKRVMTSLYNFDPDALAYAYDNWIHLDHDQKFTSSGGISYAIDDASRIGANYLFGSGMRTDTDTVPNGAELPSYFQLNLSAGHDFALGAHPLHAQVAVLNVLDRAYQLRDGGGIGVFAPQWAPRRGVYLSLQQDF</sequence>
<evidence type="ECO:0000256" key="3">
    <source>
        <dbReference type="ARBA" id="ARBA00022448"/>
    </source>
</evidence>
<dbReference type="GO" id="GO:0044718">
    <property type="term" value="P:siderophore transmembrane transport"/>
    <property type="evidence" value="ECO:0007669"/>
    <property type="project" value="TreeGrafter"/>
</dbReference>
<evidence type="ECO:0000256" key="10">
    <source>
        <dbReference type="ARBA" id="ARBA00023237"/>
    </source>
</evidence>